<proteinExistence type="predicted"/>
<dbReference type="AlphaFoldDB" id="A0A1S8MT83"/>
<evidence type="ECO:0000313" key="2">
    <source>
        <dbReference type="Proteomes" id="UP000191154"/>
    </source>
</evidence>
<dbReference type="Proteomes" id="UP000191154">
    <property type="component" value="Unassembled WGS sequence"/>
</dbReference>
<dbReference type="SUPFAM" id="SSF69279">
    <property type="entry name" value="Phage tail proteins"/>
    <property type="match status" value="1"/>
</dbReference>
<dbReference type="EMBL" id="LZYZ01000008">
    <property type="protein sequence ID" value="OOM07385.1"/>
    <property type="molecule type" value="Genomic_DNA"/>
</dbReference>
<protein>
    <submittedName>
        <fullName evidence="1">Phage late control protein Gpd</fullName>
    </submittedName>
</protein>
<gene>
    <name evidence="1" type="ORF">CLOSAC_39140</name>
</gene>
<name>A0A1S8MT83_CLOSA</name>
<organism evidence="1 2">
    <name type="scientific">Clostridium saccharobutylicum</name>
    <dbReference type="NCBI Taxonomy" id="169679"/>
    <lineage>
        <taxon>Bacteria</taxon>
        <taxon>Bacillati</taxon>
        <taxon>Bacillota</taxon>
        <taxon>Clostridia</taxon>
        <taxon>Eubacteriales</taxon>
        <taxon>Clostridiaceae</taxon>
        <taxon>Clostridium</taxon>
    </lineage>
</organism>
<reference evidence="1 2" key="1">
    <citation type="submission" date="2016-05" db="EMBL/GenBank/DDBJ databases">
        <title>Microbial solvent formation.</title>
        <authorList>
            <person name="Poehlein A."/>
            <person name="Montoya Solano J.D."/>
            <person name="Flitsch S."/>
            <person name="Krabben P."/>
            <person name="Duerre P."/>
            <person name="Daniel R."/>
        </authorList>
    </citation>
    <scope>NUCLEOTIDE SEQUENCE [LARGE SCALE GENOMIC DNA]</scope>
    <source>
        <strain evidence="1 2">L1-8</strain>
    </source>
</reference>
<dbReference type="Gene3D" id="3.55.50.10">
    <property type="entry name" value="Baseplate protein-like domains"/>
    <property type="match status" value="1"/>
</dbReference>
<comment type="caution">
    <text evidence="1">The sequence shown here is derived from an EMBL/GenBank/DDBJ whole genome shotgun (WGS) entry which is preliminary data.</text>
</comment>
<accession>A0A1S8MT83</accession>
<evidence type="ECO:0000313" key="1">
    <source>
        <dbReference type="EMBL" id="OOM07385.1"/>
    </source>
</evidence>
<dbReference type="RefSeq" id="WP_077866927.1">
    <property type="nucleotide sequence ID" value="NZ_LZYZ01000008.1"/>
</dbReference>
<sequence>MSKEYMYTQGDILVEPYKFQKITKLNVIRELNEHAKIYISGIIDEENIDKYVEKANEDSNISLSLKDDNDSVTNIFQGVVTNISVNADRNVRTLEIEALSRTFFMDIKKINRSFQDENSTYKDIFNLINSSYKNIQMLDNVTNGANIDKLIVQYKETDWEFLKRLASNFNMPVVSECQLNDIKYSIGDSGCYKTYELDEYNYSIKKGLKEYKLKAQNDVSDLNDIDLISYEVITNKIMYLCNLVNFKGRSLYVYKCEMELKSGVISNKYILRDRKGIKVRKIYNNKIVGLSLNGTVLATKNDKVKLNLEIDGSQNSSTARWFEYSTVYSSEDGTGWYCMPEVGDAIRLYFPDNEEKNAYAISSVNLKSSNSEKRSNPSEKSIGTKYGKQIVMKPGAVEIIGNGNLLMRLTDDGGIEVKSDKKIVLDAQQDIEITGGGKVSIQGGGGVALTQGSANINVQDDVTMSGGKVKIE</sequence>
<dbReference type="Gene3D" id="2.30.110.50">
    <property type="match status" value="1"/>
</dbReference>